<gene>
    <name evidence="2" type="ORF">L485_14890</name>
</gene>
<feature type="region of interest" description="Disordered" evidence="1">
    <location>
        <begin position="1"/>
        <end position="36"/>
    </location>
</feature>
<dbReference type="Proteomes" id="UP000015524">
    <property type="component" value="Unassembled WGS sequence"/>
</dbReference>
<accession>T0HPZ9</accession>
<evidence type="ECO:0000313" key="2">
    <source>
        <dbReference type="EMBL" id="EQA99623.1"/>
    </source>
</evidence>
<proteinExistence type="predicted"/>
<reference evidence="2 3" key="1">
    <citation type="journal article" date="2013" name="Genome Announc.">
        <title>Draft Genome Sequence of a Hexachlorocyclohexane-Degrading Bacterium, Sphingobium baderi Strain LL03T.</title>
        <authorList>
            <person name="Kaur J."/>
            <person name="Verma H."/>
            <person name="Tripathi C."/>
            <person name="Khurana J.P."/>
            <person name="Lal R."/>
        </authorList>
    </citation>
    <scope>NUCLEOTIDE SEQUENCE [LARGE SCALE GENOMIC DNA]</scope>
    <source>
        <strain evidence="2 3">LL03</strain>
    </source>
</reference>
<comment type="caution">
    <text evidence="2">The sequence shown here is derived from an EMBL/GenBank/DDBJ whole genome shotgun (WGS) entry which is preliminary data.</text>
</comment>
<keyword evidence="3" id="KW-1185">Reference proteome</keyword>
<name>T0HPZ9_9SPHN</name>
<evidence type="ECO:0000313" key="3">
    <source>
        <dbReference type="Proteomes" id="UP000015524"/>
    </source>
</evidence>
<protein>
    <submittedName>
        <fullName evidence="2">Uncharacterized protein</fullName>
    </submittedName>
</protein>
<organism evidence="2 3">
    <name type="scientific">Sphingobium baderi LL03</name>
    <dbReference type="NCBI Taxonomy" id="1114964"/>
    <lineage>
        <taxon>Bacteria</taxon>
        <taxon>Pseudomonadati</taxon>
        <taxon>Pseudomonadota</taxon>
        <taxon>Alphaproteobacteria</taxon>
        <taxon>Sphingomonadales</taxon>
        <taxon>Sphingomonadaceae</taxon>
        <taxon>Sphingobium</taxon>
    </lineage>
</organism>
<feature type="compositionally biased region" description="Low complexity" evidence="1">
    <location>
        <begin position="8"/>
        <end position="28"/>
    </location>
</feature>
<evidence type="ECO:0000256" key="1">
    <source>
        <dbReference type="SAM" id="MobiDB-lite"/>
    </source>
</evidence>
<dbReference type="AlphaFoldDB" id="T0HPZ9"/>
<sequence length="36" mass="4012">MHRIDLPSAQHGGQADQQHQSRQAQDQQTTPHGNHA</sequence>
<dbReference type="EMBL" id="ATIB01000075">
    <property type="protein sequence ID" value="EQA99623.1"/>
    <property type="molecule type" value="Genomic_DNA"/>
</dbReference>